<protein>
    <submittedName>
        <fullName evidence="1">Uncharacterized protein</fullName>
    </submittedName>
</protein>
<keyword evidence="2" id="KW-1185">Reference proteome</keyword>
<sequence length="147" mass="15869">MSITVQDLLQPGKAPLVPKLRHLAMLPGSKYRSANWKVSCLQVHSGSVWFAYLPIDRLATSGLACVDLSAAATGLKPAALEAQMTSSQERGVDLRVNHFFLSVHLFLASVLVSLLYGCDRVHGQNISRARAFDPIPSVRGGTPSSTR</sequence>
<accession>A0A0C3LFD9</accession>
<proteinExistence type="predicted"/>
<name>A0A0C3LFD9_9AGAM</name>
<dbReference type="Proteomes" id="UP000054248">
    <property type="component" value="Unassembled WGS sequence"/>
</dbReference>
<evidence type="ECO:0000313" key="1">
    <source>
        <dbReference type="EMBL" id="KIO32683.1"/>
    </source>
</evidence>
<reference evidence="2" key="2">
    <citation type="submission" date="2015-01" db="EMBL/GenBank/DDBJ databases">
        <title>Evolutionary Origins and Diversification of the Mycorrhizal Mutualists.</title>
        <authorList>
            <consortium name="DOE Joint Genome Institute"/>
            <consortium name="Mycorrhizal Genomics Consortium"/>
            <person name="Kohler A."/>
            <person name="Kuo A."/>
            <person name="Nagy L.G."/>
            <person name="Floudas D."/>
            <person name="Copeland A."/>
            <person name="Barry K.W."/>
            <person name="Cichocki N."/>
            <person name="Veneault-Fourrey C."/>
            <person name="LaButti K."/>
            <person name="Lindquist E.A."/>
            <person name="Lipzen A."/>
            <person name="Lundell T."/>
            <person name="Morin E."/>
            <person name="Murat C."/>
            <person name="Riley R."/>
            <person name="Ohm R."/>
            <person name="Sun H."/>
            <person name="Tunlid A."/>
            <person name="Henrissat B."/>
            <person name="Grigoriev I.V."/>
            <person name="Hibbett D.S."/>
            <person name="Martin F."/>
        </authorList>
    </citation>
    <scope>NUCLEOTIDE SEQUENCE [LARGE SCALE GENOMIC DNA]</scope>
    <source>
        <strain evidence="2">MUT 4182</strain>
    </source>
</reference>
<dbReference type="HOGENOM" id="CLU_1769446_0_0_1"/>
<gene>
    <name evidence="1" type="ORF">M407DRAFT_100880</name>
</gene>
<evidence type="ECO:0000313" key="2">
    <source>
        <dbReference type="Proteomes" id="UP000054248"/>
    </source>
</evidence>
<organism evidence="1 2">
    <name type="scientific">Tulasnella calospora MUT 4182</name>
    <dbReference type="NCBI Taxonomy" id="1051891"/>
    <lineage>
        <taxon>Eukaryota</taxon>
        <taxon>Fungi</taxon>
        <taxon>Dikarya</taxon>
        <taxon>Basidiomycota</taxon>
        <taxon>Agaricomycotina</taxon>
        <taxon>Agaricomycetes</taxon>
        <taxon>Cantharellales</taxon>
        <taxon>Tulasnellaceae</taxon>
        <taxon>Tulasnella</taxon>
    </lineage>
</organism>
<dbReference type="EMBL" id="KN822953">
    <property type="protein sequence ID" value="KIO32683.1"/>
    <property type="molecule type" value="Genomic_DNA"/>
</dbReference>
<dbReference type="AlphaFoldDB" id="A0A0C3LFD9"/>
<reference evidence="1 2" key="1">
    <citation type="submission" date="2014-04" db="EMBL/GenBank/DDBJ databases">
        <authorList>
            <consortium name="DOE Joint Genome Institute"/>
            <person name="Kuo A."/>
            <person name="Girlanda M."/>
            <person name="Perotto S."/>
            <person name="Kohler A."/>
            <person name="Nagy L.G."/>
            <person name="Floudas D."/>
            <person name="Copeland A."/>
            <person name="Barry K.W."/>
            <person name="Cichocki N."/>
            <person name="Veneault-Fourrey C."/>
            <person name="LaButti K."/>
            <person name="Lindquist E.A."/>
            <person name="Lipzen A."/>
            <person name="Lundell T."/>
            <person name="Morin E."/>
            <person name="Murat C."/>
            <person name="Sun H."/>
            <person name="Tunlid A."/>
            <person name="Henrissat B."/>
            <person name="Grigoriev I.V."/>
            <person name="Hibbett D.S."/>
            <person name="Martin F."/>
            <person name="Nordberg H.P."/>
            <person name="Cantor M.N."/>
            <person name="Hua S.X."/>
        </authorList>
    </citation>
    <scope>NUCLEOTIDE SEQUENCE [LARGE SCALE GENOMIC DNA]</scope>
    <source>
        <strain evidence="1 2">MUT 4182</strain>
    </source>
</reference>